<accession>A0ABS4P1G5</accession>
<keyword evidence="3" id="KW-1185">Reference proteome</keyword>
<name>A0ABS4P1G5_9BACL</name>
<keyword evidence="1" id="KW-1133">Transmembrane helix</keyword>
<dbReference type="RefSeq" id="WP_209879457.1">
    <property type="nucleotide sequence ID" value="NZ_JAGGLV010000037.1"/>
</dbReference>
<keyword evidence="1" id="KW-0812">Transmembrane</keyword>
<reference evidence="2 3" key="1">
    <citation type="submission" date="2021-03" db="EMBL/GenBank/DDBJ databases">
        <title>Genomic Encyclopedia of Type Strains, Phase IV (KMG-IV): sequencing the most valuable type-strain genomes for metagenomic binning, comparative biology and taxonomic classification.</title>
        <authorList>
            <person name="Goeker M."/>
        </authorList>
    </citation>
    <scope>NUCLEOTIDE SEQUENCE [LARGE SCALE GENOMIC DNA]</scope>
    <source>
        <strain evidence="2 3">DSM 101953</strain>
    </source>
</reference>
<feature type="transmembrane region" description="Helical" evidence="1">
    <location>
        <begin position="68"/>
        <end position="90"/>
    </location>
</feature>
<sequence length="106" mass="11817">MKESGDEDRLLTEYVNLPLTPSPELVSNTIRRIHGRRRMVILSGLMVLQWLVFLVLGLYFLAGPAAMQWKISMGLLFILSPMVAGTLLLYSTMGGGRGSYESSLNR</sequence>
<evidence type="ECO:0000313" key="2">
    <source>
        <dbReference type="EMBL" id="MBP2116152.1"/>
    </source>
</evidence>
<dbReference type="EMBL" id="JAGGLV010000037">
    <property type="protein sequence ID" value="MBP2116152.1"/>
    <property type="molecule type" value="Genomic_DNA"/>
</dbReference>
<protein>
    <submittedName>
        <fullName evidence="2">Uncharacterized protein</fullName>
    </submittedName>
</protein>
<feature type="transmembrane region" description="Helical" evidence="1">
    <location>
        <begin position="40"/>
        <end position="62"/>
    </location>
</feature>
<comment type="caution">
    <text evidence="2">The sequence shown here is derived from an EMBL/GenBank/DDBJ whole genome shotgun (WGS) entry which is preliminary data.</text>
</comment>
<organism evidence="2 3">
    <name type="scientific">Paenibacillus silagei</name>
    <dbReference type="NCBI Taxonomy" id="1670801"/>
    <lineage>
        <taxon>Bacteria</taxon>
        <taxon>Bacillati</taxon>
        <taxon>Bacillota</taxon>
        <taxon>Bacilli</taxon>
        <taxon>Bacillales</taxon>
        <taxon>Paenibacillaceae</taxon>
        <taxon>Paenibacillus</taxon>
    </lineage>
</organism>
<evidence type="ECO:0000256" key="1">
    <source>
        <dbReference type="SAM" id="Phobius"/>
    </source>
</evidence>
<keyword evidence="1" id="KW-0472">Membrane</keyword>
<gene>
    <name evidence="2" type="ORF">J2Z70_006367</name>
</gene>
<dbReference type="Proteomes" id="UP000773462">
    <property type="component" value="Unassembled WGS sequence"/>
</dbReference>
<proteinExistence type="predicted"/>
<evidence type="ECO:0000313" key="3">
    <source>
        <dbReference type="Proteomes" id="UP000773462"/>
    </source>
</evidence>